<evidence type="ECO:0000256" key="1">
    <source>
        <dbReference type="ARBA" id="ARBA00022737"/>
    </source>
</evidence>
<evidence type="ECO:0000313" key="3">
    <source>
        <dbReference type="EMBL" id="GET87226.1"/>
    </source>
</evidence>
<dbReference type="AlphaFoldDB" id="A0A640KC04"/>
<evidence type="ECO:0000256" key="2">
    <source>
        <dbReference type="SAM" id="MobiDB-lite"/>
    </source>
</evidence>
<proteinExistence type="predicted"/>
<dbReference type="Gene3D" id="1.25.40.10">
    <property type="entry name" value="Tetratricopeptide repeat domain"/>
    <property type="match status" value="1"/>
</dbReference>
<keyword evidence="4" id="KW-1185">Reference proteome</keyword>
<dbReference type="PANTHER" id="PTHR47447:SF28">
    <property type="entry name" value="PENTACOTRIPEPTIDE-REPEAT REGION OF PRORP DOMAIN-CONTAINING PROTEIN"/>
    <property type="match status" value="1"/>
</dbReference>
<dbReference type="EMBL" id="BLBS01000019">
    <property type="protein sequence ID" value="GET87226.1"/>
    <property type="molecule type" value="Genomic_DNA"/>
</dbReference>
<evidence type="ECO:0000313" key="4">
    <source>
        <dbReference type="Proteomes" id="UP000419144"/>
    </source>
</evidence>
<comment type="caution">
    <text evidence="3">The sequence shown here is derived from an EMBL/GenBank/DDBJ whole genome shotgun (WGS) entry which is preliminary data.</text>
</comment>
<dbReference type="InterPro" id="IPR011990">
    <property type="entry name" value="TPR-like_helical_dom_sf"/>
</dbReference>
<accession>A0A640KC04</accession>
<dbReference type="PANTHER" id="PTHR47447">
    <property type="entry name" value="OS03G0856100 PROTEIN"/>
    <property type="match status" value="1"/>
</dbReference>
<protein>
    <submittedName>
        <fullName evidence="3">Uncharacterized protein</fullName>
    </submittedName>
</protein>
<dbReference type="Proteomes" id="UP000419144">
    <property type="component" value="Unassembled WGS sequence"/>
</dbReference>
<sequence>MLRRSIFVLAPSIPRSVWDPAHHNENWVDSYSTSIADRRHWPAKKWSIGLEPRTPRDWLRFSYRNLAYAYNGALRACATFPEMLAYYKEMKQRGVKVDVDTLNALLSRAARYEHIQVDDVFRLFDELTALGARPDIASVETLHTVLEHAAHQPPEWRETRRRQLVELYQYLALEEIERLAPHHVDALLSAQIARLRGNLKQLNASLSPSVYRRYLAVIDLGETLIQEVHNFLWEYVGADHAAMDVPSLQLRIPFVASVLKRPLATADPAHVKATDFEDTDVCSVLLAAVQRCVDRDFHDSRPVSERRMYLALLTMLTSSGVLYSSDLMAQMMDVVKYSRDDRGRDRDAQRLLRYALRGSSAANDAAFRELWRAVAPPVDARVVGRYLASRDPWSPVHICHDRSFQFRAFPALQQISNGQGSSSSSSSSSSTDPPATAASAAAEPEEASQSLSAGLPPSTLTTKTAEALQQRWDDVRKLIEITGVLKLGGGSRRTTTGSVAPTQEVAQQAMEVFTGAAAFLRGVATGCRYGELADALAIQAVGDGQQQHASRAAPLGGAAATTGSVHGSSGNASTQLYAGDLDFDVWQRLLQCVQQLRQDMEEFMAQQYEAHGLQVEPEFECWEALLVVLRCILDFCLVHTQQYGRAAGGGMAENLFQESVKLRAQLVEESRTRFNGRMRILWLQEV</sequence>
<feature type="compositionally biased region" description="Low complexity" evidence="2">
    <location>
        <begin position="421"/>
        <end position="453"/>
    </location>
</feature>
<name>A0A640KC04_LEITA</name>
<dbReference type="OrthoDB" id="185373at2759"/>
<dbReference type="VEuPathDB" id="TriTrypDB:LtaPh_1504100"/>
<dbReference type="FunFam" id="1.25.40.10:FF:001410">
    <property type="entry name" value="Hypothetical_protein_-_conserved"/>
    <property type="match status" value="1"/>
</dbReference>
<feature type="region of interest" description="Disordered" evidence="2">
    <location>
        <begin position="415"/>
        <end position="459"/>
    </location>
</feature>
<organism evidence="3 4">
    <name type="scientific">Leishmania tarentolae</name>
    <name type="common">Sauroleishmania tarentolae</name>
    <dbReference type="NCBI Taxonomy" id="5689"/>
    <lineage>
        <taxon>Eukaryota</taxon>
        <taxon>Discoba</taxon>
        <taxon>Euglenozoa</taxon>
        <taxon>Kinetoplastea</taxon>
        <taxon>Metakinetoplastina</taxon>
        <taxon>Trypanosomatida</taxon>
        <taxon>Trypanosomatidae</taxon>
        <taxon>Leishmaniinae</taxon>
        <taxon>Leishmania</taxon>
        <taxon>lizard Leishmania</taxon>
    </lineage>
</organism>
<gene>
    <name evidence="3" type="ORF">LtaPh_1504100</name>
</gene>
<keyword evidence="1" id="KW-0677">Repeat</keyword>
<reference evidence="3" key="1">
    <citation type="submission" date="2019-11" db="EMBL/GenBank/DDBJ databases">
        <title>Leishmania tarentolae CDS.</title>
        <authorList>
            <person name="Goto Y."/>
            <person name="Yamagishi J."/>
        </authorList>
    </citation>
    <scope>NUCLEOTIDE SEQUENCE [LARGE SCALE GENOMIC DNA]</scope>
    <source>
        <strain evidence="3">Parrot Tar II</strain>
    </source>
</reference>